<organism evidence="2 3">
    <name type="scientific">Methylosinus trichosporium (strain ATCC 35070 / NCIMB 11131 / UNIQEM 75 / OB3b)</name>
    <dbReference type="NCBI Taxonomy" id="595536"/>
    <lineage>
        <taxon>Bacteria</taxon>
        <taxon>Pseudomonadati</taxon>
        <taxon>Pseudomonadota</taxon>
        <taxon>Alphaproteobacteria</taxon>
        <taxon>Hyphomicrobiales</taxon>
        <taxon>Methylocystaceae</taxon>
        <taxon>Methylosinus</taxon>
    </lineage>
</organism>
<evidence type="ECO:0000256" key="1">
    <source>
        <dbReference type="SAM" id="MobiDB-lite"/>
    </source>
</evidence>
<keyword evidence="3" id="KW-1185">Reference proteome</keyword>
<gene>
    <name evidence="2" type="ORF">CQW49_18790</name>
</gene>
<protein>
    <submittedName>
        <fullName evidence="2">Uncharacterized protein</fullName>
    </submittedName>
</protein>
<evidence type="ECO:0000313" key="3">
    <source>
        <dbReference type="Proteomes" id="UP000230709"/>
    </source>
</evidence>
<dbReference type="KEGG" id="mtw:CQW49_18790"/>
<accession>A0A2D2D3W7</accession>
<dbReference type="AlphaFoldDB" id="A0A2D2D3W7"/>
<name>A0A2D2D3W7_METT3</name>
<proteinExistence type="predicted"/>
<feature type="region of interest" description="Disordered" evidence="1">
    <location>
        <begin position="40"/>
        <end position="61"/>
    </location>
</feature>
<evidence type="ECO:0000313" key="2">
    <source>
        <dbReference type="EMBL" id="ATQ69701.1"/>
    </source>
</evidence>
<dbReference type="Proteomes" id="UP000230709">
    <property type="component" value="Chromosome"/>
</dbReference>
<reference evidence="3" key="1">
    <citation type="submission" date="2017-10" db="EMBL/GenBank/DDBJ databases">
        <title>Completed PacBio SMRT sequence of Methylosinus trichosporium OB3b reveals presence of a third large plasmid.</title>
        <authorList>
            <person name="Charles T.C."/>
            <person name="Lynch M.D.J."/>
            <person name="Heil J.R."/>
            <person name="Cheng J."/>
        </authorList>
    </citation>
    <scope>NUCLEOTIDE SEQUENCE [LARGE SCALE GENOMIC DNA]</scope>
    <source>
        <strain evidence="3">OB3b</strain>
    </source>
</reference>
<dbReference type="EMBL" id="CP023737">
    <property type="protein sequence ID" value="ATQ69701.1"/>
    <property type="molecule type" value="Genomic_DNA"/>
</dbReference>
<sequence length="61" mass="6513">MARLARRPNAPIRRSAALVRQRPGPRCALETRSFDVNCPSASAADPPFVAPRSSADALPEA</sequence>